<feature type="region of interest" description="Disordered" evidence="2">
    <location>
        <begin position="443"/>
        <end position="650"/>
    </location>
</feature>
<accession>A0A1Q9EN15</accession>
<sequence length="1258" mass="134878">MGEMAGSPTQRPGHAGGHVASVSSGAEEKDCTMPPNTASAERRQKRLRRLRAEKEDLLAALRTSRLRVKQLEAARVLFATPTAEVDVADLSLSAASSPSESGHVQPPCCPLPKVPLGAQALSQCRELRQVMQSHQETLEQEGFMWQAILDQQEEDAKQIRERVAEAEEMHDKMEARVQGLMDLMVALLSPASAPEGQEELLNSKYLAMVEDLHYNQDRVEAKVASLHAALEVERSENCCRALQLCDQQRRTTRLHDDLCRLQGHLFQTRQGNRKQAPSVPKEPPSAAHRTGEFFLPDAATHELPKDGYLDVSVNALPSVATPATVTPVTECSAGMEAQEDPDGGNPTDTHFLDPASPEPLSPAAPAVTPPDKISEQAAMRDVLEEVAFDHLVVRCNGFYEFGKMARACLRLSDGVLTASVDGVIYEPFEEFLSKLQEPATSLRAARREDCPQVSQVAAPREAEPRSDAKPPPSPGSSAGPERGSGRAEAAASGTRGGVPAKLSRGASPSQGRRLKVDRRGAAAAEKAAPTSGHVPSSSSRPSQAAGATRAQQPRPKTGTPRAGSKENTNKPTGSNRGGDLPCSKVDKRGSLASTPPRGKAGNSAAGSDGTPLSRATSSAAGSGIVSTGPGGTTSAAGPVPLPSPGSELRGELRSPGVIAVIRTNGYEMHGLKCLSRRQVHHVVFPWVQFKHILLHDPTVPDFYAGHPLSGMSPHKRGLLLQGLCKSVLTDTYPHLEVEEPVPGICVNGTRRSPQQASWDWTLGGRKVECKSTRLSWLESLNTWRIQFEAVKFAEPASRTQALFDDLYLVVDKPDAIHILKHDLRTGLTRQGVATAVRGHKIVVRGKPDTLDWRSAWNTISQKLCGGKGHCHTIEEICLTDPRLHSAVCHAEEDSVHRRNDCDPLSDLNPSARGKHVEQVGFEIDQRLNPGSVFVRQGKLDPVDWIRDSLRVELKHAKIVKMKRGSWRCCFSNIKCAAAGVRQANAFDELWLALYSPLGIDFFRSCGHLRYTSVGVRGVLGNDVDLRVPPRHTDVFEALCAFRRQLEQAGCDFAASVRWLPEPVHPHGRGFATAGNCCGGNTANGASVDAANPGRSPIVYPVADVGNTQTGGLSWHGRLPPWPALCPGLRCTAASSTRRLADHTGGPGPRPASQNSGDSATAPRGRRGSLPSPGSCVPKLALPAAACGHSTSTRSNGAACDQAYPGSSAPVYLCQPSGTPWPCCLRLATAPGSANTYASLGHEVRPPGPLRLWAVSRVH</sequence>
<comment type="caution">
    <text evidence="3">The sequence shown here is derived from an EMBL/GenBank/DDBJ whole genome shotgun (WGS) entry which is preliminary data.</text>
</comment>
<dbReference type="OrthoDB" id="442354at2759"/>
<feature type="region of interest" description="Disordered" evidence="2">
    <location>
        <begin position="269"/>
        <end position="289"/>
    </location>
</feature>
<feature type="coiled-coil region" evidence="1">
    <location>
        <begin position="149"/>
        <end position="183"/>
    </location>
</feature>
<dbReference type="EMBL" id="LSRX01000109">
    <property type="protein sequence ID" value="OLQ08822.1"/>
    <property type="molecule type" value="Genomic_DNA"/>
</dbReference>
<keyword evidence="1" id="KW-0175">Coiled coil</keyword>
<dbReference type="AlphaFoldDB" id="A0A1Q9EN15"/>
<feature type="region of interest" description="Disordered" evidence="2">
    <location>
        <begin position="1136"/>
        <end position="1173"/>
    </location>
</feature>
<organism evidence="3 4">
    <name type="scientific">Symbiodinium microadriaticum</name>
    <name type="common">Dinoflagellate</name>
    <name type="synonym">Zooxanthella microadriatica</name>
    <dbReference type="NCBI Taxonomy" id="2951"/>
    <lineage>
        <taxon>Eukaryota</taxon>
        <taxon>Sar</taxon>
        <taxon>Alveolata</taxon>
        <taxon>Dinophyceae</taxon>
        <taxon>Suessiales</taxon>
        <taxon>Symbiodiniaceae</taxon>
        <taxon>Symbiodinium</taxon>
    </lineage>
</organism>
<evidence type="ECO:0000256" key="1">
    <source>
        <dbReference type="SAM" id="Coils"/>
    </source>
</evidence>
<dbReference type="Proteomes" id="UP000186817">
    <property type="component" value="Unassembled WGS sequence"/>
</dbReference>
<reference evidence="3 4" key="1">
    <citation type="submission" date="2016-02" db="EMBL/GenBank/DDBJ databases">
        <title>Genome analysis of coral dinoflagellate symbionts highlights evolutionary adaptations to a symbiotic lifestyle.</title>
        <authorList>
            <person name="Aranda M."/>
            <person name="Li Y."/>
            <person name="Liew Y.J."/>
            <person name="Baumgarten S."/>
            <person name="Simakov O."/>
            <person name="Wilson M."/>
            <person name="Piel J."/>
            <person name="Ashoor H."/>
            <person name="Bougouffa S."/>
            <person name="Bajic V.B."/>
            <person name="Ryu T."/>
            <person name="Ravasi T."/>
            <person name="Bayer T."/>
            <person name="Micklem G."/>
            <person name="Kim H."/>
            <person name="Bhak J."/>
            <person name="Lajeunesse T.C."/>
            <person name="Voolstra C.R."/>
        </authorList>
    </citation>
    <scope>NUCLEOTIDE SEQUENCE [LARGE SCALE GENOMIC DNA]</scope>
    <source>
        <strain evidence="3 4">CCMP2467</strain>
    </source>
</reference>
<keyword evidence="4" id="KW-1185">Reference proteome</keyword>
<name>A0A1Q9EN15_SYMMI</name>
<feature type="compositionally biased region" description="Low complexity" evidence="2">
    <location>
        <begin position="521"/>
        <end position="545"/>
    </location>
</feature>
<proteinExistence type="predicted"/>
<gene>
    <name evidence="3" type="ORF">AK812_SmicGene7633</name>
</gene>
<evidence type="ECO:0000256" key="2">
    <source>
        <dbReference type="SAM" id="MobiDB-lite"/>
    </source>
</evidence>
<protein>
    <submittedName>
        <fullName evidence="3">Uncharacterized protein</fullName>
    </submittedName>
</protein>
<feature type="compositionally biased region" description="Low complexity" evidence="2">
    <location>
        <begin position="475"/>
        <end position="493"/>
    </location>
</feature>
<feature type="region of interest" description="Disordered" evidence="2">
    <location>
        <begin position="1"/>
        <end position="43"/>
    </location>
</feature>
<feature type="region of interest" description="Disordered" evidence="2">
    <location>
        <begin position="335"/>
        <end position="370"/>
    </location>
</feature>
<evidence type="ECO:0000313" key="4">
    <source>
        <dbReference type="Proteomes" id="UP000186817"/>
    </source>
</evidence>
<evidence type="ECO:0000313" key="3">
    <source>
        <dbReference type="EMBL" id="OLQ08822.1"/>
    </source>
</evidence>